<dbReference type="PANTHER" id="PTHR24260:SF136">
    <property type="entry name" value="GH08193P-RELATED"/>
    <property type="match status" value="1"/>
</dbReference>
<dbReference type="SMART" id="SM00209">
    <property type="entry name" value="TSP1"/>
    <property type="match status" value="1"/>
</dbReference>
<dbReference type="InterPro" id="IPR051333">
    <property type="entry name" value="CLIP_Serine_Protease"/>
</dbReference>
<dbReference type="GO" id="GO:0004252">
    <property type="term" value="F:serine-type endopeptidase activity"/>
    <property type="evidence" value="ECO:0007669"/>
    <property type="project" value="InterPro"/>
</dbReference>
<dbReference type="InterPro" id="IPR009003">
    <property type="entry name" value="Peptidase_S1_PA"/>
</dbReference>
<keyword evidence="1" id="KW-0732">Signal</keyword>
<dbReference type="PROSITE" id="PS50092">
    <property type="entry name" value="TSP1"/>
    <property type="match status" value="2"/>
</dbReference>
<dbReference type="Gene3D" id="2.40.10.10">
    <property type="entry name" value="Trypsin-like serine proteases"/>
    <property type="match status" value="2"/>
</dbReference>
<dbReference type="SUPFAM" id="SSF50494">
    <property type="entry name" value="Trypsin-like serine proteases"/>
    <property type="match status" value="1"/>
</dbReference>
<proteinExistence type="predicted"/>
<dbReference type="InterPro" id="IPR043504">
    <property type="entry name" value="Peptidase_S1_PA_chymotrypsin"/>
</dbReference>
<sequence length="592" mass="65617">MRTLFLVLVGLFRVVRSGDGSLSHEENVRVQKSCGHLSYGLPSGNFKFAIGGYSAPLLPYAVRLYYGQVACEGTLITTRHVLTAAHCVYSRHACPLQNFAGPSSAPKVTNFNQLDRYAFSSAESWRAVLGSTCRYSYCGFPSGAFELGVRRVIANARHPLNGCRGSDIAIVELDRDVMPHEVPKPACVATLNDTISGLNFAFGRGENPLALRENNYELLFQLRIVKLQATQCPRFYPEDVLCTSEIFESTCSGDSGGGFMQHSPQGRAYVFGITSFGQRCDLVLENRDLNYAKNTHPGGSTDVRLYAGWICQTIGLCPASLGENRISSAQSMEEDCDPIGQWSEWLPWVECVEGETQIRERGCLPREDQREKCGNSPVTCPGEDMDYRPCRGKIDEFPEGVVALDQQYSATLEYSVEPCDYEGSWSEWGPWEISTEGGDIKKRIRSCIGLPEGCRPLIGFNCTEGSYIEYESDDDLLHSTVLSEASSSRVSPHLPPTSTTPFYDPNCVASPWTEWTIWNTCSAACGNCGIHQRTRHKIGTLPNGQNCAVREYFQWEKQFCNPIACDNNSTRTCCRNHVVQSKGVEFICVPPP</sequence>
<dbReference type="InterPro" id="IPR001314">
    <property type="entry name" value="Peptidase_S1A"/>
</dbReference>
<dbReference type="PRINTS" id="PR00722">
    <property type="entry name" value="CHYMOTRYPSIN"/>
</dbReference>
<dbReference type="InterPro" id="IPR000884">
    <property type="entry name" value="TSP1_rpt"/>
</dbReference>
<organism evidence="3 4">
    <name type="scientific">Steinernema hermaphroditum</name>
    <dbReference type="NCBI Taxonomy" id="289476"/>
    <lineage>
        <taxon>Eukaryota</taxon>
        <taxon>Metazoa</taxon>
        <taxon>Ecdysozoa</taxon>
        <taxon>Nematoda</taxon>
        <taxon>Chromadorea</taxon>
        <taxon>Rhabditida</taxon>
        <taxon>Tylenchina</taxon>
        <taxon>Panagrolaimomorpha</taxon>
        <taxon>Strongyloidoidea</taxon>
        <taxon>Steinernematidae</taxon>
        <taxon>Steinernema</taxon>
    </lineage>
</organism>
<feature type="chain" id="PRO_5041388647" description="Peptidase S1 domain-containing protein" evidence="1">
    <location>
        <begin position="18"/>
        <end position="592"/>
    </location>
</feature>
<keyword evidence="4" id="KW-1185">Reference proteome</keyword>
<dbReference type="GO" id="GO:0006508">
    <property type="term" value="P:proteolysis"/>
    <property type="evidence" value="ECO:0007669"/>
    <property type="project" value="InterPro"/>
</dbReference>
<dbReference type="PROSITE" id="PS50240">
    <property type="entry name" value="TRYPSIN_DOM"/>
    <property type="match status" value="1"/>
</dbReference>
<gene>
    <name evidence="3" type="ORF">QR680_004704</name>
</gene>
<dbReference type="SMART" id="SM00020">
    <property type="entry name" value="Tryp_SPc"/>
    <property type="match status" value="1"/>
</dbReference>
<feature type="domain" description="Peptidase S1" evidence="2">
    <location>
        <begin position="49"/>
        <end position="315"/>
    </location>
</feature>
<name>A0AA39HQM8_9BILA</name>
<protein>
    <recommendedName>
        <fullName evidence="2">Peptidase S1 domain-containing protein</fullName>
    </recommendedName>
</protein>
<evidence type="ECO:0000256" key="1">
    <source>
        <dbReference type="SAM" id="SignalP"/>
    </source>
</evidence>
<comment type="caution">
    <text evidence="3">The sequence shown here is derived from an EMBL/GenBank/DDBJ whole genome shotgun (WGS) entry which is preliminary data.</text>
</comment>
<dbReference type="Pfam" id="PF00089">
    <property type="entry name" value="Trypsin"/>
    <property type="match status" value="2"/>
</dbReference>
<accession>A0AA39HQM8</accession>
<dbReference type="InterPro" id="IPR001254">
    <property type="entry name" value="Trypsin_dom"/>
</dbReference>
<dbReference type="AlphaFoldDB" id="A0AA39HQM8"/>
<dbReference type="PANTHER" id="PTHR24260">
    <property type="match status" value="1"/>
</dbReference>
<evidence type="ECO:0000259" key="2">
    <source>
        <dbReference type="PROSITE" id="PS50240"/>
    </source>
</evidence>
<reference evidence="3" key="1">
    <citation type="submission" date="2023-06" db="EMBL/GenBank/DDBJ databases">
        <title>Genomic analysis of the entomopathogenic nematode Steinernema hermaphroditum.</title>
        <authorList>
            <person name="Schwarz E.M."/>
            <person name="Heppert J.K."/>
            <person name="Baniya A."/>
            <person name="Schwartz H.T."/>
            <person name="Tan C.-H."/>
            <person name="Antoshechkin I."/>
            <person name="Sternberg P.W."/>
            <person name="Goodrich-Blair H."/>
            <person name="Dillman A.R."/>
        </authorList>
    </citation>
    <scope>NUCLEOTIDE SEQUENCE</scope>
    <source>
        <strain evidence="3">PS9179</strain>
        <tissue evidence="3">Whole animal</tissue>
    </source>
</reference>
<evidence type="ECO:0000313" key="3">
    <source>
        <dbReference type="EMBL" id="KAK0409710.1"/>
    </source>
</evidence>
<dbReference type="SUPFAM" id="SSF82895">
    <property type="entry name" value="TSP-1 type 1 repeat"/>
    <property type="match status" value="1"/>
</dbReference>
<dbReference type="EMBL" id="JAUCMV010000003">
    <property type="protein sequence ID" value="KAK0409710.1"/>
    <property type="molecule type" value="Genomic_DNA"/>
</dbReference>
<dbReference type="InterPro" id="IPR018114">
    <property type="entry name" value="TRYPSIN_HIS"/>
</dbReference>
<dbReference type="InterPro" id="IPR036383">
    <property type="entry name" value="TSP1_rpt_sf"/>
</dbReference>
<feature type="signal peptide" evidence="1">
    <location>
        <begin position="1"/>
        <end position="17"/>
    </location>
</feature>
<evidence type="ECO:0000313" key="4">
    <source>
        <dbReference type="Proteomes" id="UP001175271"/>
    </source>
</evidence>
<dbReference type="PROSITE" id="PS00134">
    <property type="entry name" value="TRYPSIN_HIS"/>
    <property type="match status" value="1"/>
</dbReference>
<dbReference type="Proteomes" id="UP001175271">
    <property type="component" value="Unassembled WGS sequence"/>
</dbReference>